<evidence type="ECO:0000313" key="2">
    <source>
        <dbReference type="EMBL" id="GGC45134.1"/>
    </source>
</evidence>
<reference evidence="2" key="2">
    <citation type="submission" date="2020-09" db="EMBL/GenBank/DDBJ databases">
        <authorList>
            <person name="Sun Q."/>
            <person name="Zhou Y."/>
        </authorList>
    </citation>
    <scope>NUCLEOTIDE SEQUENCE</scope>
    <source>
        <strain evidence="2">CGMCC 1.12919</strain>
    </source>
</reference>
<reference evidence="2" key="1">
    <citation type="journal article" date="2014" name="Int. J. Syst. Evol. Microbiol.">
        <title>Complete genome sequence of Corynebacterium casei LMG S-19264T (=DSM 44701T), isolated from a smear-ripened cheese.</title>
        <authorList>
            <consortium name="US DOE Joint Genome Institute (JGI-PGF)"/>
            <person name="Walter F."/>
            <person name="Albersmeier A."/>
            <person name="Kalinowski J."/>
            <person name="Ruckert C."/>
        </authorList>
    </citation>
    <scope>NUCLEOTIDE SEQUENCE</scope>
    <source>
        <strain evidence="2">CGMCC 1.12919</strain>
    </source>
</reference>
<evidence type="ECO:0000256" key="1">
    <source>
        <dbReference type="SAM" id="MobiDB-lite"/>
    </source>
</evidence>
<keyword evidence="3" id="KW-1185">Reference proteome</keyword>
<comment type="caution">
    <text evidence="2">The sequence shown here is derived from an EMBL/GenBank/DDBJ whole genome shotgun (WGS) entry which is preliminary data.</text>
</comment>
<dbReference type="RefSeq" id="WP_188607125.1">
    <property type="nucleotide sequence ID" value="NZ_BMGG01000001.1"/>
</dbReference>
<dbReference type="Proteomes" id="UP000637002">
    <property type="component" value="Unassembled WGS sequence"/>
</dbReference>
<sequence length="148" mass="15725">MATIESIRGGAAPSPHADLGPSVIRAIAGYAGQPTPLKRDGAAVTAWPLTDGVRFTVAPPGAVPLDNRLFALVDVPDLRALAELWPATRTIWMGAAPVPENLYRLLMAGAWAVRLGLLPTLKPRGGARRLRHASPALGRAPRRHVRRG</sequence>
<gene>
    <name evidence="2" type="ORF">GCM10010994_00350</name>
</gene>
<dbReference type="EMBL" id="BMGG01000001">
    <property type="protein sequence ID" value="GGC45134.1"/>
    <property type="molecule type" value="Genomic_DNA"/>
</dbReference>
<dbReference type="AlphaFoldDB" id="A0A916TW02"/>
<evidence type="ECO:0000313" key="3">
    <source>
        <dbReference type="Proteomes" id="UP000637002"/>
    </source>
</evidence>
<name>A0A916TW02_9HYPH</name>
<accession>A0A916TW02</accession>
<feature type="region of interest" description="Disordered" evidence="1">
    <location>
        <begin position="129"/>
        <end position="148"/>
    </location>
</feature>
<proteinExistence type="predicted"/>
<protein>
    <submittedName>
        <fullName evidence="2">Uncharacterized protein</fullName>
    </submittedName>
</protein>
<organism evidence="2 3">
    <name type="scientific">Chelatococcus reniformis</name>
    <dbReference type="NCBI Taxonomy" id="1494448"/>
    <lineage>
        <taxon>Bacteria</taxon>
        <taxon>Pseudomonadati</taxon>
        <taxon>Pseudomonadota</taxon>
        <taxon>Alphaproteobacteria</taxon>
        <taxon>Hyphomicrobiales</taxon>
        <taxon>Chelatococcaceae</taxon>
        <taxon>Chelatococcus</taxon>
    </lineage>
</organism>